<evidence type="ECO:0000313" key="5">
    <source>
        <dbReference type="Proteomes" id="UP000799439"/>
    </source>
</evidence>
<dbReference type="InterPro" id="IPR008030">
    <property type="entry name" value="NmrA-like"/>
</dbReference>
<dbReference type="InterPro" id="IPR036291">
    <property type="entry name" value="NAD(P)-bd_dom_sf"/>
</dbReference>
<dbReference type="OrthoDB" id="5283654at2759"/>
<dbReference type="Proteomes" id="UP000799439">
    <property type="component" value="Unassembled WGS sequence"/>
</dbReference>
<dbReference type="Pfam" id="PF05368">
    <property type="entry name" value="NmrA"/>
    <property type="match status" value="1"/>
</dbReference>
<evidence type="ECO:0000313" key="4">
    <source>
        <dbReference type="EMBL" id="KAF2153317.1"/>
    </source>
</evidence>
<keyword evidence="1" id="KW-0521">NADP</keyword>
<reference evidence="4" key="1">
    <citation type="journal article" date="2020" name="Stud. Mycol.">
        <title>101 Dothideomycetes genomes: a test case for predicting lifestyles and emergence of pathogens.</title>
        <authorList>
            <person name="Haridas S."/>
            <person name="Albert R."/>
            <person name="Binder M."/>
            <person name="Bloem J."/>
            <person name="Labutti K."/>
            <person name="Salamov A."/>
            <person name="Andreopoulos B."/>
            <person name="Baker S."/>
            <person name="Barry K."/>
            <person name="Bills G."/>
            <person name="Bluhm B."/>
            <person name="Cannon C."/>
            <person name="Castanera R."/>
            <person name="Culley D."/>
            <person name="Daum C."/>
            <person name="Ezra D."/>
            <person name="Gonzalez J."/>
            <person name="Henrissat B."/>
            <person name="Kuo A."/>
            <person name="Liang C."/>
            <person name="Lipzen A."/>
            <person name="Lutzoni F."/>
            <person name="Magnuson J."/>
            <person name="Mondo S."/>
            <person name="Nolan M."/>
            <person name="Ohm R."/>
            <person name="Pangilinan J."/>
            <person name="Park H.-J."/>
            <person name="Ramirez L."/>
            <person name="Alfaro M."/>
            <person name="Sun H."/>
            <person name="Tritt A."/>
            <person name="Yoshinaga Y."/>
            <person name="Zwiers L.-H."/>
            <person name="Turgeon B."/>
            <person name="Goodwin S."/>
            <person name="Spatafora J."/>
            <person name="Crous P."/>
            <person name="Grigoriev I."/>
        </authorList>
    </citation>
    <scope>NUCLEOTIDE SEQUENCE</scope>
    <source>
        <strain evidence="4">CBS 260.36</strain>
    </source>
</reference>
<dbReference type="AlphaFoldDB" id="A0A9P4J4J1"/>
<keyword evidence="2" id="KW-0560">Oxidoreductase</keyword>
<organism evidence="4 5">
    <name type="scientific">Myriangium duriaei CBS 260.36</name>
    <dbReference type="NCBI Taxonomy" id="1168546"/>
    <lineage>
        <taxon>Eukaryota</taxon>
        <taxon>Fungi</taxon>
        <taxon>Dikarya</taxon>
        <taxon>Ascomycota</taxon>
        <taxon>Pezizomycotina</taxon>
        <taxon>Dothideomycetes</taxon>
        <taxon>Dothideomycetidae</taxon>
        <taxon>Myriangiales</taxon>
        <taxon>Myriangiaceae</taxon>
        <taxon>Myriangium</taxon>
    </lineage>
</organism>
<dbReference type="Gene3D" id="3.90.25.10">
    <property type="entry name" value="UDP-galactose 4-epimerase, domain 1"/>
    <property type="match status" value="1"/>
</dbReference>
<dbReference type="PANTHER" id="PTHR47706">
    <property type="entry name" value="NMRA-LIKE FAMILY PROTEIN"/>
    <property type="match status" value="1"/>
</dbReference>
<evidence type="ECO:0000259" key="3">
    <source>
        <dbReference type="Pfam" id="PF05368"/>
    </source>
</evidence>
<gene>
    <name evidence="4" type="ORF">K461DRAFT_286082</name>
</gene>
<proteinExistence type="predicted"/>
<evidence type="ECO:0000256" key="1">
    <source>
        <dbReference type="ARBA" id="ARBA00022857"/>
    </source>
</evidence>
<dbReference type="SUPFAM" id="SSF51735">
    <property type="entry name" value="NAD(P)-binding Rossmann-fold domains"/>
    <property type="match status" value="1"/>
</dbReference>
<evidence type="ECO:0000256" key="2">
    <source>
        <dbReference type="ARBA" id="ARBA00023002"/>
    </source>
</evidence>
<name>A0A9P4J4J1_9PEZI</name>
<dbReference type="PANTHER" id="PTHR47706:SF6">
    <property type="entry name" value="NMRA-LIKE FAMILY PROTEIN (AFU_ORTHOLOGUE AFUA_6G00280)"/>
    <property type="match status" value="1"/>
</dbReference>
<dbReference type="EMBL" id="ML996085">
    <property type="protein sequence ID" value="KAF2153317.1"/>
    <property type="molecule type" value="Genomic_DNA"/>
</dbReference>
<dbReference type="InterPro" id="IPR051609">
    <property type="entry name" value="NmrA/Isoflavone_reductase-like"/>
</dbReference>
<protein>
    <submittedName>
        <fullName evidence="4">Saccharopine dehydrogenase-like oxidoreductase</fullName>
    </submittedName>
</protein>
<dbReference type="CDD" id="cd05259">
    <property type="entry name" value="PCBER_SDR_a"/>
    <property type="match status" value="1"/>
</dbReference>
<dbReference type="GO" id="GO:0016491">
    <property type="term" value="F:oxidoreductase activity"/>
    <property type="evidence" value="ECO:0007669"/>
    <property type="project" value="UniProtKB-KW"/>
</dbReference>
<keyword evidence="5" id="KW-1185">Reference proteome</keyword>
<dbReference type="InterPro" id="IPR045312">
    <property type="entry name" value="PCBER-like"/>
</dbReference>
<comment type="caution">
    <text evidence="4">The sequence shown here is derived from an EMBL/GenBank/DDBJ whole genome shotgun (WGS) entry which is preliminary data.</text>
</comment>
<feature type="domain" description="NmrA-like" evidence="3">
    <location>
        <begin position="7"/>
        <end position="260"/>
    </location>
</feature>
<dbReference type="Gene3D" id="3.40.50.720">
    <property type="entry name" value="NAD(P)-binding Rossmann-like Domain"/>
    <property type="match status" value="1"/>
</dbReference>
<sequence>MTSIPFKSILILGAGELGIEVVRAISNKQAVRKKHVSLTVALRPTASSASKDASAIEALGCSIIRHDIATLDNTELRRILGSYDAVVSCLGFAAGPGVQIKITRAALAARIKRFFPWQFGVDYDAIGRNSGQTLFDEQLDVRELLRAQNDVDWVIVSTGVFMSFVFEDYFGVVEGAKDHTIGSRPTVRALGSWDNGLSVTAVEDIGSLTAAILFDTTVKQQIVYTSGDTFTYAELAKVVGDCLQKPVDEELWTLEQLEADLNKDPEDTIKKYRVAFAHARGVSWEKARTYNEQSKIPVSDLAHWIRQNIVQEKAA</sequence>
<accession>A0A9P4J4J1</accession>